<reference evidence="1" key="1">
    <citation type="submission" date="2019-05" db="EMBL/GenBank/DDBJ databases">
        <authorList>
            <consortium name="Pathogen Informatics"/>
        </authorList>
    </citation>
    <scope>NUCLEOTIDE SEQUENCE [LARGE SCALE GENOMIC DNA]</scope>
    <source>
        <strain evidence="1">NCTC12965</strain>
    </source>
</reference>
<proteinExistence type="predicted"/>
<accession>A0A4U9W506</accession>
<name>A0A4U9W506_SERFO</name>
<sequence>MFTLDSLLQDVFPQHSPPAWQRSLLRTLLREKEFRQFAADYPHLKGLDLIEQVVDYFHLSCETG</sequence>
<dbReference type="EMBL" id="CABEEZ010000129">
    <property type="protein sequence ID" value="VTR53816.1"/>
    <property type="molecule type" value="Genomic_DNA"/>
</dbReference>
<protein>
    <submittedName>
        <fullName evidence="1">Uncharacterized protein</fullName>
    </submittedName>
</protein>
<dbReference type="AlphaFoldDB" id="A0A4U9W506"/>
<evidence type="ECO:0000313" key="1">
    <source>
        <dbReference type="EMBL" id="VTR53816.1"/>
    </source>
</evidence>
<organism evidence="1">
    <name type="scientific">Serratia fonticola</name>
    <dbReference type="NCBI Taxonomy" id="47917"/>
    <lineage>
        <taxon>Bacteria</taxon>
        <taxon>Pseudomonadati</taxon>
        <taxon>Pseudomonadota</taxon>
        <taxon>Gammaproteobacteria</taxon>
        <taxon>Enterobacterales</taxon>
        <taxon>Yersiniaceae</taxon>
        <taxon>Serratia</taxon>
    </lineage>
</organism>
<gene>
    <name evidence="1" type="ORF">NCTC12965_06620</name>
</gene>